<feature type="compositionally biased region" description="Acidic residues" evidence="9">
    <location>
        <begin position="654"/>
        <end position="663"/>
    </location>
</feature>
<sequence>MMDHARPTLKSAMLMTTLTEVEMATSHIFQDAQMTLLGHRKLAVVLRNVQTRAIELDYEESFNFHFTKLVLKVLKVRKGVPAADRIAKFVTVFVKKMIEDEAAEPSRPAEDEDGVPTVFVEFLLRHLLRGTELKFKDVRYRITQFLAYLVHTVPEIDEDLYKALEYTLRRGLRDKEHIVRLQAVVAMSVFQLQGGNDQKPNHAVRAIVSAMNHDESPEVRRAAMLTVTKNKYTIPEVLRRARDTNAINRRLVYGRVFMEIGSLKDVDVELRQSLLKWGLNDRESSVKEAATNMFTKSWLSMADDKILALLERLNVVDSDAAESAMTAYFDKHLESLDKVEFTEQQWKELDSERAFYIRTFLDYCHTHNLYNKLDKSLPEMTVLASYLSDYLRLRMKIIDGDQELLDEYTLFTKKMARFDQHILEKEADQADLMRRISKNEKAVTLGQSHLEALTELIKRTKHDLTHFATKKAELQKAGAETAGLNEKILISKARVKESEKELEELQQRLVKIRDLLLKDEDTLNKNLKALQHLEEEKESYYESASDIPRKYKSFGERMKHLEFIIEQLLLVIKRSDFADIAGTRKLQPLISQAITIHKLPDKLIILCVQILRQLSNDENYFSNLCIEIITDIRDSGMDENDQTFVSAASLFGENEDDEEDDADLQSNEEANKRRKIAPSLPSEDLLIQCLMVLQHYLELLEDSVSSTHQFDSLIETLIRPAMCSTNWEVKRLGVRCLGLVSLLDNYLTLKNLRIFGQYASKSADEKLRILAIQVVFDLLSTHGVGILGGDSEFAVDALSLARLFHTMLREFDHPKVQAVVAEGLCKLFLADLMPDFGKDDVVEDENEEMDYEGSLLRALLIAYFHPLNAQNQELKQILAFCIPVYSFSHPKHQSKVSSVSGDCFYELFNTNSKFQSFDKLMLPSTVLQQFIYWSDPREIVNIGEEDYKKNAAHLWQVMKFLEIIEQDSPKNIKKLIISNLPKLCLHKEIGAPLLRGLKQAINDTQEKISASQDNSDFVLDAPTERLFEKFRTTVNDLVEAAEADEAEARARTPNRSRTPSVPREIPPSTGGNSDPINRVLFAGATPTPVSKGNPDKRDLEAETQESARDDKEDVEKRKMQEKELAEIDQLLEEEEAVDYDIGKETR</sequence>
<feature type="compositionally biased region" description="Basic and acidic residues" evidence="9">
    <location>
        <begin position="1093"/>
        <end position="1125"/>
    </location>
</feature>
<proteinExistence type="inferred from homology"/>
<evidence type="ECO:0000313" key="12">
    <source>
        <dbReference type="Proteomes" id="UP000037122"/>
    </source>
</evidence>
<keyword evidence="3" id="KW-0158">Chromosome</keyword>
<name>A0A0L0NZ60_CANAR</name>
<evidence type="ECO:0000256" key="6">
    <source>
        <dbReference type="ARBA" id="ARBA00023067"/>
    </source>
</evidence>
<evidence type="ECO:0000256" key="4">
    <source>
        <dbReference type="ARBA" id="ARBA00022618"/>
    </source>
</evidence>
<gene>
    <name evidence="11" type="ORF">QG37_03582</name>
</gene>
<comment type="caution">
    <text evidence="11">The sequence shown here is derived from an EMBL/GenBank/DDBJ whole genome shotgun (WGS) entry which is preliminary data.</text>
</comment>
<dbReference type="AlphaFoldDB" id="A0A0L0NZ60"/>
<reference evidence="12" key="1">
    <citation type="journal article" date="2015" name="BMC Genomics">
        <title>Draft genome of a commonly misdiagnosed multidrug resistant pathogen Candida auris.</title>
        <authorList>
            <person name="Chatterjee S."/>
            <person name="Alampalli S.V."/>
            <person name="Nageshan R.K."/>
            <person name="Chettiar S.T."/>
            <person name="Joshi S."/>
            <person name="Tatu U.S."/>
        </authorList>
    </citation>
    <scope>NUCLEOTIDE SEQUENCE [LARGE SCALE GENOMIC DNA]</scope>
    <source>
        <strain evidence="12">6684</strain>
    </source>
</reference>
<feature type="compositionally biased region" description="Acidic residues" evidence="9">
    <location>
        <begin position="1129"/>
        <end position="1138"/>
    </location>
</feature>
<dbReference type="GO" id="GO:0000793">
    <property type="term" value="C:condensed chromosome"/>
    <property type="evidence" value="ECO:0007669"/>
    <property type="project" value="TreeGrafter"/>
</dbReference>
<feature type="domain" description="Nuclear condensin complex subunit 3 C-terminal" evidence="10">
    <location>
        <begin position="688"/>
        <end position="984"/>
    </location>
</feature>
<keyword evidence="7" id="KW-0131">Cell cycle</keyword>
<dbReference type="InterPro" id="IPR027165">
    <property type="entry name" value="CND3"/>
</dbReference>
<feature type="coiled-coil region" evidence="8">
    <location>
        <begin position="488"/>
        <end position="522"/>
    </location>
</feature>
<dbReference type="GO" id="GO:0007076">
    <property type="term" value="P:mitotic chromosome condensation"/>
    <property type="evidence" value="ECO:0007669"/>
    <property type="project" value="InterPro"/>
</dbReference>
<dbReference type="VEuPathDB" id="FungiDB:B9J08_005341"/>
<dbReference type="PANTHER" id="PTHR14418">
    <property type="entry name" value="CONDENSIN COMPLEX SUBUNIT 3-RELATED"/>
    <property type="match status" value="1"/>
</dbReference>
<protein>
    <recommendedName>
        <fullName evidence="10">Nuclear condensin complex subunit 3 C-terminal domain-containing protein</fullName>
    </recommendedName>
</protein>
<dbReference type="Pfam" id="PF12719">
    <property type="entry name" value="Cnd3"/>
    <property type="match status" value="1"/>
</dbReference>
<evidence type="ECO:0000256" key="7">
    <source>
        <dbReference type="ARBA" id="ARBA00023306"/>
    </source>
</evidence>
<dbReference type="GO" id="GO:0000796">
    <property type="term" value="C:condensin complex"/>
    <property type="evidence" value="ECO:0007669"/>
    <property type="project" value="InterPro"/>
</dbReference>
<dbReference type="InterPro" id="IPR016024">
    <property type="entry name" value="ARM-type_fold"/>
</dbReference>
<feature type="region of interest" description="Disordered" evidence="9">
    <location>
        <begin position="654"/>
        <end position="675"/>
    </location>
</feature>
<keyword evidence="6" id="KW-0226">DNA condensation</keyword>
<dbReference type="Gene3D" id="1.25.10.10">
    <property type="entry name" value="Leucine-rich Repeat Variant"/>
    <property type="match status" value="1"/>
</dbReference>
<comment type="similarity">
    <text evidence="2">Belongs to the CND3 (condensin subunit 3) family.</text>
</comment>
<evidence type="ECO:0000259" key="10">
    <source>
        <dbReference type="Pfam" id="PF12719"/>
    </source>
</evidence>
<keyword evidence="8" id="KW-0175">Coiled coil</keyword>
<evidence type="ECO:0000256" key="8">
    <source>
        <dbReference type="SAM" id="Coils"/>
    </source>
</evidence>
<feature type="region of interest" description="Disordered" evidence="9">
    <location>
        <begin position="1041"/>
        <end position="1146"/>
    </location>
</feature>
<evidence type="ECO:0000256" key="5">
    <source>
        <dbReference type="ARBA" id="ARBA00022776"/>
    </source>
</evidence>
<dbReference type="EMBL" id="LGST01000023">
    <property type="protein sequence ID" value="KND99446.1"/>
    <property type="molecule type" value="Genomic_DNA"/>
</dbReference>
<dbReference type="VEuPathDB" id="FungiDB:QG37_03582"/>
<dbReference type="VEuPathDB" id="FungiDB:CJJ07_003407"/>
<dbReference type="InterPro" id="IPR025977">
    <property type="entry name" value="Cnd3_C"/>
</dbReference>
<dbReference type="VEuPathDB" id="FungiDB:CJI96_0004128"/>
<dbReference type="InterPro" id="IPR011989">
    <property type="entry name" value="ARM-like"/>
</dbReference>
<evidence type="ECO:0000256" key="3">
    <source>
        <dbReference type="ARBA" id="ARBA00022454"/>
    </source>
</evidence>
<comment type="subcellular location">
    <subcellularLocation>
        <location evidence="1">Chromosome</location>
    </subcellularLocation>
</comment>
<dbReference type="VEuPathDB" id="FungiDB:CJJ09_004014"/>
<dbReference type="Proteomes" id="UP000037122">
    <property type="component" value="Unassembled WGS sequence"/>
</dbReference>
<evidence type="ECO:0000313" key="11">
    <source>
        <dbReference type="EMBL" id="KND99446.1"/>
    </source>
</evidence>
<evidence type="ECO:0000256" key="1">
    <source>
        <dbReference type="ARBA" id="ARBA00004286"/>
    </source>
</evidence>
<organism evidence="11 12">
    <name type="scientific">Candidozyma auris</name>
    <name type="common">Yeast</name>
    <name type="synonym">Candida auris</name>
    <dbReference type="NCBI Taxonomy" id="498019"/>
    <lineage>
        <taxon>Eukaryota</taxon>
        <taxon>Fungi</taxon>
        <taxon>Dikarya</taxon>
        <taxon>Ascomycota</taxon>
        <taxon>Saccharomycotina</taxon>
        <taxon>Pichiomycetes</taxon>
        <taxon>Metschnikowiaceae</taxon>
        <taxon>Candidozyma</taxon>
    </lineage>
</organism>
<dbReference type="VEuPathDB" id="FungiDB:CJI97_005424"/>
<dbReference type="GO" id="GO:0051301">
    <property type="term" value="P:cell division"/>
    <property type="evidence" value="ECO:0007669"/>
    <property type="project" value="UniProtKB-KW"/>
</dbReference>
<keyword evidence="4" id="KW-0132">Cell division</keyword>
<evidence type="ECO:0000256" key="2">
    <source>
        <dbReference type="ARBA" id="ARBA00006533"/>
    </source>
</evidence>
<dbReference type="PANTHER" id="PTHR14418:SF5">
    <property type="entry name" value="CONDENSIN COMPLEX SUBUNIT 3"/>
    <property type="match status" value="1"/>
</dbReference>
<dbReference type="VEuPathDB" id="FungiDB:CJJ09_004015"/>
<keyword evidence="5" id="KW-0498">Mitosis</keyword>
<dbReference type="SUPFAM" id="SSF48371">
    <property type="entry name" value="ARM repeat"/>
    <property type="match status" value="1"/>
</dbReference>
<evidence type="ECO:0000256" key="9">
    <source>
        <dbReference type="SAM" id="MobiDB-lite"/>
    </source>
</evidence>
<accession>A0A0L0NZ60</accession>